<gene>
    <name evidence="12" type="ORF">OsI_18696</name>
</gene>
<dbReference type="Pfam" id="PF18052">
    <property type="entry name" value="Rx_N"/>
    <property type="match status" value="1"/>
</dbReference>
<dbReference type="GO" id="GO:0043531">
    <property type="term" value="F:ADP binding"/>
    <property type="evidence" value="ECO:0007669"/>
    <property type="project" value="InterPro"/>
</dbReference>
<dbReference type="Pfam" id="PF23598">
    <property type="entry name" value="LRR_14"/>
    <property type="match status" value="1"/>
</dbReference>
<feature type="domain" description="NB-ARC" evidence="8">
    <location>
        <begin position="185"/>
        <end position="366"/>
    </location>
</feature>
<evidence type="ECO:0000259" key="10">
    <source>
        <dbReference type="Pfam" id="PF23559"/>
    </source>
</evidence>
<keyword evidence="6" id="KW-0175">Coiled coil</keyword>
<dbReference type="PRINTS" id="PR00364">
    <property type="entry name" value="DISEASERSIST"/>
</dbReference>
<dbReference type="PANTHER" id="PTHR23155">
    <property type="entry name" value="DISEASE RESISTANCE PROTEIN RP"/>
    <property type="match status" value="1"/>
</dbReference>
<reference evidence="12 13" key="1">
    <citation type="journal article" date="2005" name="PLoS Biol.">
        <title>The genomes of Oryza sativa: a history of duplications.</title>
        <authorList>
            <person name="Yu J."/>
            <person name="Wang J."/>
            <person name="Lin W."/>
            <person name="Li S."/>
            <person name="Li H."/>
            <person name="Zhou J."/>
            <person name="Ni P."/>
            <person name="Dong W."/>
            <person name="Hu S."/>
            <person name="Zeng C."/>
            <person name="Zhang J."/>
            <person name="Zhang Y."/>
            <person name="Li R."/>
            <person name="Xu Z."/>
            <person name="Li S."/>
            <person name="Li X."/>
            <person name="Zheng H."/>
            <person name="Cong L."/>
            <person name="Lin L."/>
            <person name="Yin J."/>
            <person name="Geng J."/>
            <person name="Li G."/>
            <person name="Shi J."/>
            <person name="Liu J."/>
            <person name="Lv H."/>
            <person name="Li J."/>
            <person name="Wang J."/>
            <person name="Deng Y."/>
            <person name="Ran L."/>
            <person name="Shi X."/>
            <person name="Wang X."/>
            <person name="Wu Q."/>
            <person name="Li C."/>
            <person name="Ren X."/>
            <person name="Wang J."/>
            <person name="Wang X."/>
            <person name="Li D."/>
            <person name="Liu D."/>
            <person name="Zhang X."/>
            <person name="Ji Z."/>
            <person name="Zhao W."/>
            <person name="Sun Y."/>
            <person name="Zhang Z."/>
            <person name="Bao J."/>
            <person name="Han Y."/>
            <person name="Dong L."/>
            <person name="Ji J."/>
            <person name="Chen P."/>
            <person name="Wu S."/>
            <person name="Liu J."/>
            <person name="Xiao Y."/>
            <person name="Bu D."/>
            <person name="Tan J."/>
            <person name="Yang L."/>
            <person name="Ye C."/>
            <person name="Zhang J."/>
            <person name="Xu J."/>
            <person name="Zhou Y."/>
            <person name="Yu Y."/>
            <person name="Zhang B."/>
            <person name="Zhuang S."/>
            <person name="Wei H."/>
            <person name="Liu B."/>
            <person name="Lei M."/>
            <person name="Yu H."/>
            <person name="Li Y."/>
            <person name="Xu H."/>
            <person name="Wei S."/>
            <person name="He X."/>
            <person name="Fang L."/>
            <person name="Zhang Z."/>
            <person name="Zhang Y."/>
            <person name="Huang X."/>
            <person name="Su Z."/>
            <person name="Tong W."/>
            <person name="Li J."/>
            <person name="Tong Z."/>
            <person name="Li S."/>
            <person name="Ye J."/>
            <person name="Wang L."/>
            <person name="Fang L."/>
            <person name="Lei T."/>
            <person name="Chen C."/>
            <person name="Chen H."/>
            <person name="Xu Z."/>
            <person name="Li H."/>
            <person name="Huang H."/>
            <person name="Zhang F."/>
            <person name="Xu H."/>
            <person name="Li N."/>
            <person name="Zhao C."/>
            <person name="Li S."/>
            <person name="Dong L."/>
            <person name="Huang Y."/>
            <person name="Li L."/>
            <person name="Xi Y."/>
            <person name="Qi Q."/>
            <person name="Li W."/>
            <person name="Zhang B."/>
            <person name="Hu W."/>
            <person name="Zhang Y."/>
            <person name="Tian X."/>
            <person name="Jiao Y."/>
            <person name="Liang X."/>
            <person name="Jin J."/>
            <person name="Gao L."/>
            <person name="Zheng W."/>
            <person name="Hao B."/>
            <person name="Liu S."/>
            <person name="Wang W."/>
            <person name="Yuan L."/>
            <person name="Cao M."/>
            <person name="McDermott J."/>
            <person name="Samudrala R."/>
            <person name="Wang J."/>
            <person name="Wong G.K."/>
            <person name="Yang H."/>
        </authorList>
    </citation>
    <scope>NUCLEOTIDE SEQUENCE [LARGE SCALE GENOMIC DNA]</scope>
    <source>
        <strain evidence="13">cv. 93-11</strain>
    </source>
</reference>
<dbReference type="InterPro" id="IPR044974">
    <property type="entry name" value="Disease_R_plants"/>
</dbReference>
<dbReference type="Gene3D" id="3.40.50.300">
    <property type="entry name" value="P-loop containing nucleotide triphosphate hydrolases"/>
    <property type="match status" value="1"/>
</dbReference>
<dbReference type="STRING" id="39946.A2Y110"/>
<feature type="domain" description="Disease resistance protein winged helix" evidence="10">
    <location>
        <begin position="453"/>
        <end position="522"/>
    </location>
</feature>
<dbReference type="Proteomes" id="UP000007015">
    <property type="component" value="Chromosome 5"/>
</dbReference>
<dbReference type="GO" id="GO:0009626">
    <property type="term" value="P:plant-type hypersensitive response"/>
    <property type="evidence" value="ECO:0007669"/>
    <property type="project" value="UniProtKB-ARBA"/>
</dbReference>
<evidence type="ECO:0000313" key="13">
    <source>
        <dbReference type="Proteomes" id="UP000007015"/>
    </source>
</evidence>
<protein>
    <submittedName>
        <fullName evidence="12">Uncharacterized protein</fullName>
    </submittedName>
</protein>
<evidence type="ECO:0000313" key="12">
    <source>
        <dbReference type="EMBL" id="EAY96770.1"/>
    </source>
</evidence>
<dbReference type="GO" id="GO:0042742">
    <property type="term" value="P:defense response to bacterium"/>
    <property type="evidence" value="ECO:0007669"/>
    <property type="project" value="UniProtKB-ARBA"/>
</dbReference>
<keyword evidence="13" id="KW-1185">Reference proteome</keyword>
<dbReference type="GO" id="GO:0002758">
    <property type="term" value="P:innate immune response-activating signaling pathway"/>
    <property type="evidence" value="ECO:0007669"/>
    <property type="project" value="UniProtKB-ARBA"/>
</dbReference>
<accession>A2Y110</accession>
<proteinExistence type="inferred from homology"/>
<keyword evidence="3" id="KW-0677">Repeat</keyword>
<dbReference type="Gene3D" id="1.10.10.10">
    <property type="entry name" value="Winged helix-like DNA-binding domain superfamily/Winged helix DNA-binding domain"/>
    <property type="match status" value="1"/>
</dbReference>
<dbReference type="InterPro" id="IPR055414">
    <property type="entry name" value="LRR_R13L4/SHOC2-like"/>
</dbReference>
<feature type="domain" description="Disease resistance R13L4/SHOC-2-like LRR" evidence="11">
    <location>
        <begin position="574"/>
        <end position="912"/>
    </location>
</feature>
<dbReference type="InterPro" id="IPR058922">
    <property type="entry name" value="WHD_DRP"/>
</dbReference>
<dbReference type="PANTHER" id="PTHR23155:SF934">
    <property type="entry name" value="OS11G0604900 PROTEIN"/>
    <property type="match status" value="1"/>
</dbReference>
<dbReference type="FunFam" id="3.40.50.300:FF:001091">
    <property type="entry name" value="Probable disease resistance protein At1g61300"/>
    <property type="match status" value="1"/>
</dbReference>
<dbReference type="InterPro" id="IPR038005">
    <property type="entry name" value="RX-like_CC"/>
</dbReference>
<dbReference type="InterPro" id="IPR036388">
    <property type="entry name" value="WH-like_DNA-bd_sf"/>
</dbReference>
<feature type="domain" description="Disease resistance N-terminal" evidence="9">
    <location>
        <begin position="11"/>
        <end position="95"/>
    </location>
</feature>
<dbReference type="InterPro" id="IPR041118">
    <property type="entry name" value="Rx_N"/>
</dbReference>
<dbReference type="FunFam" id="1.10.10.10:FF:000322">
    <property type="entry name" value="Probable disease resistance protein At1g63360"/>
    <property type="match status" value="1"/>
</dbReference>
<keyword evidence="5" id="KW-0611">Plant defense</keyword>
<evidence type="ECO:0000256" key="3">
    <source>
        <dbReference type="ARBA" id="ARBA00022737"/>
    </source>
</evidence>
<name>A2Y110_ORYSI</name>
<evidence type="ECO:0000259" key="11">
    <source>
        <dbReference type="Pfam" id="PF23598"/>
    </source>
</evidence>
<evidence type="ECO:0000256" key="7">
    <source>
        <dbReference type="SAM" id="MobiDB-lite"/>
    </source>
</evidence>
<keyword evidence="4" id="KW-0547">Nucleotide-binding</keyword>
<evidence type="ECO:0000256" key="1">
    <source>
        <dbReference type="ARBA" id="ARBA00008894"/>
    </source>
</evidence>
<dbReference type="Pfam" id="PF23559">
    <property type="entry name" value="WHD_DRP"/>
    <property type="match status" value="1"/>
</dbReference>
<sequence length="964" mass="107438">MELAVGASDSAMRSLLGKLGSLLAQEYTLISSVRSEIQYIKDELTSMHAFLLNLGHAADHHHDEQTRDWMEQVRDVAYDIEDCIDDFSHRLGGQPRGEGLLAGLRRARYAVITLWERRGIAARIVDLKNRAQGVGERRTRYGVKDPGRPDAGNGKAARSAPSYHVNDRPQPGPQLVGAAEPVGMEDAIDKLGTWLTEGLPDLKVLAVVGFGGLGKTTLALALHRKFGEKFESRACVQASQKLNLAALLRSILRQVMPQVPDKESTDGDSLAGIERWTDKQLKEKLTTHLEQKRYFLLVDDVWSVSSWEYIWGSLPKNNNGSRIVVTTRFKSVADASTHQQTGDIHMLDRLPYEKSKRLFNERIFSGDDSCPDEFRETKDKILEKCGGLPLAIVAVAGLLARDPRSKSHWTKVQDSLSSELEMNLTPEGVTQILNLCYNDLSADQKNCLLYLSIFPKGCSINRKRLVRRWIAEGFIVEKHGKTVEEVADDYFNELISRNIIRQVDHSSNGKVKTSQVHDMILEYIVSKSSEENFITVVGGHWLTAMPGNKVRRLSLHSSNPEHAKDAIERMNLSHVRSLTAFESLEQFQSFTFKFGILQVLDLEGCKGLTTSHLDKICKMFHLKFLSLRKAHVKKLPSDIGKLQYLETLDIRETNVQELPPSVADLKQMAHLLGGNKTTRLGLRFTEAISRMIALQTLSGIGICKSSAGALADMHNLTKLKKLSIYNVKDFDSKNLSHELLSAIEYLTGCSLKSLAIDDGFTGFLNLMDSLSTPKYIRTLELSGELPRVPKWISELQNLEKLTLSLTSLSTDALFILAQLPALFSLAFTVSAASQDHGVMEILTKNTMNSGGKILIPSDGFHSLQLLRFSAPLLPLLSFLDGAMPKLQRLELRFMILEGAYGVENLASLQQVLLRDCLVGLQLLNPSSKLQLQWELAPVGARDTPESVWQACSAPEILKEMIRGR</sequence>
<dbReference type="Pfam" id="PF00931">
    <property type="entry name" value="NB-ARC"/>
    <property type="match status" value="1"/>
</dbReference>
<dbReference type="SUPFAM" id="SSF52058">
    <property type="entry name" value="L domain-like"/>
    <property type="match status" value="1"/>
</dbReference>
<dbReference type="OMA" id="LRQVMPQ"/>
<dbReference type="Gene3D" id="1.10.8.430">
    <property type="entry name" value="Helical domain of apoptotic protease-activating factors"/>
    <property type="match status" value="1"/>
</dbReference>
<dbReference type="AlphaFoldDB" id="A2Y110"/>
<dbReference type="Gene3D" id="1.20.5.4130">
    <property type="match status" value="1"/>
</dbReference>
<dbReference type="InterPro" id="IPR027417">
    <property type="entry name" value="P-loop_NTPase"/>
</dbReference>
<evidence type="ECO:0000256" key="6">
    <source>
        <dbReference type="ARBA" id="ARBA00023054"/>
    </source>
</evidence>
<evidence type="ECO:0000259" key="9">
    <source>
        <dbReference type="Pfam" id="PF18052"/>
    </source>
</evidence>
<dbReference type="InterPro" id="IPR042197">
    <property type="entry name" value="Apaf_helical"/>
</dbReference>
<evidence type="ECO:0000256" key="2">
    <source>
        <dbReference type="ARBA" id="ARBA00022614"/>
    </source>
</evidence>
<evidence type="ECO:0000256" key="5">
    <source>
        <dbReference type="ARBA" id="ARBA00022821"/>
    </source>
</evidence>
<dbReference type="InterPro" id="IPR032675">
    <property type="entry name" value="LRR_dom_sf"/>
</dbReference>
<dbReference type="InterPro" id="IPR002182">
    <property type="entry name" value="NB-ARC"/>
</dbReference>
<feature type="compositionally biased region" description="Basic and acidic residues" evidence="7">
    <location>
        <begin position="137"/>
        <end position="148"/>
    </location>
</feature>
<dbReference type="HOGENOM" id="CLU_000837_25_2_1"/>
<dbReference type="Gramene" id="BGIOSGA019279-TA">
    <property type="protein sequence ID" value="BGIOSGA019279-PA"/>
    <property type="gene ID" value="BGIOSGA019279"/>
</dbReference>
<evidence type="ECO:0000256" key="4">
    <source>
        <dbReference type="ARBA" id="ARBA00022741"/>
    </source>
</evidence>
<dbReference type="EMBL" id="CM000130">
    <property type="protein sequence ID" value="EAY96770.1"/>
    <property type="molecule type" value="Genomic_DNA"/>
</dbReference>
<dbReference type="CDD" id="cd14798">
    <property type="entry name" value="RX-CC_like"/>
    <property type="match status" value="1"/>
</dbReference>
<dbReference type="SUPFAM" id="SSF52540">
    <property type="entry name" value="P-loop containing nucleoside triphosphate hydrolases"/>
    <property type="match status" value="1"/>
</dbReference>
<evidence type="ECO:0000259" key="8">
    <source>
        <dbReference type="Pfam" id="PF00931"/>
    </source>
</evidence>
<dbReference type="Gene3D" id="3.80.10.10">
    <property type="entry name" value="Ribonuclease Inhibitor"/>
    <property type="match status" value="1"/>
</dbReference>
<comment type="similarity">
    <text evidence="1">Belongs to the disease resistance NB-LRR family.</text>
</comment>
<organism evidence="12 13">
    <name type="scientific">Oryza sativa subsp. indica</name>
    <name type="common">Rice</name>
    <dbReference type="NCBI Taxonomy" id="39946"/>
    <lineage>
        <taxon>Eukaryota</taxon>
        <taxon>Viridiplantae</taxon>
        <taxon>Streptophyta</taxon>
        <taxon>Embryophyta</taxon>
        <taxon>Tracheophyta</taxon>
        <taxon>Spermatophyta</taxon>
        <taxon>Magnoliopsida</taxon>
        <taxon>Liliopsida</taxon>
        <taxon>Poales</taxon>
        <taxon>Poaceae</taxon>
        <taxon>BOP clade</taxon>
        <taxon>Oryzoideae</taxon>
        <taxon>Oryzeae</taxon>
        <taxon>Oryzinae</taxon>
        <taxon>Oryza</taxon>
        <taxon>Oryza sativa</taxon>
    </lineage>
</organism>
<keyword evidence="2" id="KW-0433">Leucine-rich repeat</keyword>
<feature type="region of interest" description="Disordered" evidence="7">
    <location>
        <begin position="137"/>
        <end position="173"/>
    </location>
</feature>